<gene>
    <name evidence="1" type="ORF">SPIL2461_LOCUS13518</name>
</gene>
<sequence>AVDLRYLKFIMDHLGVRVFEFHSAVIFKCQPFMKEFVQNTIQTRRELKKAGRLLQAEVQKLTGNVQYGKMVQNQEKFRNTLVYTDPVKFQKKAAGPAMLDVRPQIAEDHAFLAFLDVAKAGRGAVLKSFLQGGWKVLEESRLLMMKAHYRLRLIFDGHLMKSVDPILDSDDLKPEQSNVRWLGGDTDSSVLQIYSGEDPKVTLADSNLLGGSPFFDVAGDAKGADLARHLAPLKQASRDLALREAGALGNFSDELAPHYGEEWVGLAPKMYSLKKNCEESKERAKGVPKKERKKLNHEKFKEILEVGGEHKVSFSRLGSDGHINTVVNVEKRGLTALNSKVWQLNSHQSRPLGHYKNNAVWAACWEALLRSSSGSDSGAFHLMNHVLSFLGGEQNFLRREVSNGKFKGRLFNTSYLKA</sequence>
<dbReference type="EMBL" id="CAJNIZ010029603">
    <property type="protein sequence ID" value="CAE7517420.1"/>
    <property type="molecule type" value="Genomic_DNA"/>
</dbReference>
<proteinExistence type="predicted"/>
<comment type="caution">
    <text evidence="1">The sequence shown here is derived from an EMBL/GenBank/DDBJ whole genome shotgun (WGS) entry which is preliminary data.</text>
</comment>
<evidence type="ECO:0000313" key="1">
    <source>
        <dbReference type="EMBL" id="CAE7517420.1"/>
    </source>
</evidence>
<keyword evidence="2" id="KW-1185">Reference proteome</keyword>
<name>A0A812TA34_SYMPI</name>
<dbReference type="OrthoDB" id="413774at2759"/>
<dbReference type="AlphaFoldDB" id="A0A812TA34"/>
<accession>A0A812TA34</accession>
<dbReference type="SUPFAM" id="SSF56672">
    <property type="entry name" value="DNA/RNA polymerases"/>
    <property type="match status" value="1"/>
</dbReference>
<dbReference type="Proteomes" id="UP000649617">
    <property type="component" value="Unassembled WGS sequence"/>
</dbReference>
<dbReference type="InterPro" id="IPR043502">
    <property type="entry name" value="DNA/RNA_pol_sf"/>
</dbReference>
<protein>
    <submittedName>
        <fullName evidence="1">Uncharacterized protein</fullName>
    </submittedName>
</protein>
<organism evidence="1 2">
    <name type="scientific">Symbiodinium pilosum</name>
    <name type="common">Dinoflagellate</name>
    <dbReference type="NCBI Taxonomy" id="2952"/>
    <lineage>
        <taxon>Eukaryota</taxon>
        <taxon>Sar</taxon>
        <taxon>Alveolata</taxon>
        <taxon>Dinophyceae</taxon>
        <taxon>Suessiales</taxon>
        <taxon>Symbiodiniaceae</taxon>
        <taxon>Symbiodinium</taxon>
    </lineage>
</organism>
<reference evidence="1" key="1">
    <citation type="submission" date="2021-02" db="EMBL/GenBank/DDBJ databases">
        <authorList>
            <person name="Dougan E. K."/>
            <person name="Rhodes N."/>
            <person name="Thang M."/>
            <person name="Chan C."/>
        </authorList>
    </citation>
    <scope>NUCLEOTIDE SEQUENCE</scope>
</reference>
<feature type="non-terminal residue" evidence="1">
    <location>
        <position position="1"/>
    </location>
</feature>
<evidence type="ECO:0000313" key="2">
    <source>
        <dbReference type="Proteomes" id="UP000649617"/>
    </source>
</evidence>